<dbReference type="InterPro" id="IPR019800">
    <property type="entry name" value="Glyco_hydro_3_AS"/>
</dbReference>
<keyword evidence="3 10" id="KW-0132">Cell division</keyword>
<evidence type="ECO:0000256" key="7">
    <source>
        <dbReference type="ARBA" id="ARBA00023295"/>
    </source>
</evidence>
<feature type="domain" description="Glycoside hydrolase family 3 N-terminal" evidence="11">
    <location>
        <begin position="6"/>
        <end position="298"/>
    </location>
</feature>
<dbReference type="RefSeq" id="WP_284204624.1">
    <property type="nucleotide sequence ID" value="NZ_BSPQ01000013.1"/>
</dbReference>
<comment type="pathway">
    <text evidence="10">Cell wall biogenesis; peptidoglycan recycling.</text>
</comment>
<name>A0ABQ6E2E7_9GAMM</name>
<evidence type="ECO:0000256" key="8">
    <source>
        <dbReference type="ARBA" id="ARBA00023306"/>
    </source>
</evidence>
<protein>
    <recommendedName>
        <fullName evidence="10">Beta-hexosaminidase</fullName>
        <ecNumber evidence="10">3.2.1.52</ecNumber>
    </recommendedName>
    <alternativeName>
        <fullName evidence="10">Beta-N-acetylhexosaminidase</fullName>
    </alternativeName>
    <alternativeName>
        <fullName evidence="10">N-acetyl-beta-glucosaminidase</fullName>
    </alternativeName>
</protein>
<comment type="function">
    <text evidence="10">Plays a role in peptidoglycan recycling by cleaving the terminal beta-1,4-linked N-acetylglucosamine (GlcNAc) from peptide-linked peptidoglycan fragments, giving rise to free GlcNAc, anhydro-N-acetylmuramic acid and anhydro-N-acetylmuramic acid-linked peptides.</text>
</comment>
<feature type="binding site" evidence="10">
    <location>
        <position position="133"/>
    </location>
    <ligand>
        <name>substrate</name>
    </ligand>
</feature>
<evidence type="ECO:0000256" key="4">
    <source>
        <dbReference type="ARBA" id="ARBA00022801"/>
    </source>
</evidence>
<dbReference type="Pfam" id="PF00933">
    <property type="entry name" value="Glyco_hydro_3"/>
    <property type="match status" value="1"/>
</dbReference>
<dbReference type="EMBL" id="BSPQ01000013">
    <property type="protein sequence ID" value="GLS91512.1"/>
    <property type="molecule type" value="Genomic_DNA"/>
</dbReference>
<evidence type="ECO:0000256" key="6">
    <source>
        <dbReference type="ARBA" id="ARBA00022984"/>
    </source>
</evidence>
<evidence type="ECO:0000256" key="2">
    <source>
        <dbReference type="ARBA" id="ARBA00022490"/>
    </source>
</evidence>
<evidence type="ECO:0000256" key="9">
    <source>
        <dbReference type="ARBA" id="ARBA00023316"/>
    </source>
</evidence>
<dbReference type="PANTHER" id="PTHR30480:SF13">
    <property type="entry name" value="BETA-HEXOSAMINIDASE"/>
    <property type="match status" value="1"/>
</dbReference>
<keyword evidence="2 10" id="KW-0963">Cytoplasm</keyword>
<feature type="active site" description="Nucleophile" evidence="10">
    <location>
        <position position="248"/>
    </location>
</feature>
<comment type="similarity">
    <text evidence="10">Belongs to the glycosyl hydrolase 3 family. NagZ subfamily.</text>
</comment>
<dbReference type="PANTHER" id="PTHR30480">
    <property type="entry name" value="BETA-HEXOSAMINIDASE-RELATED"/>
    <property type="match status" value="1"/>
</dbReference>
<dbReference type="InterPro" id="IPR036962">
    <property type="entry name" value="Glyco_hydro_3_N_sf"/>
</dbReference>
<organism evidence="12 13">
    <name type="scientific">Psychromonas marina</name>
    <dbReference type="NCBI Taxonomy" id="88364"/>
    <lineage>
        <taxon>Bacteria</taxon>
        <taxon>Pseudomonadati</taxon>
        <taxon>Pseudomonadota</taxon>
        <taxon>Gammaproteobacteria</taxon>
        <taxon>Alteromonadales</taxon>
        <taxon>Psychromonadaceae</taxon>
        <taxon>Psychromonas</taxon>
    </lineage>
</organism>
<evidence type="ECO:0000313" key="13">
    <source>
        <dbReference type="Proteomes" id="UP001157353"/>
    </source>
</evidence>
<dbReference type="InterPro" id="IPR001764">
    <property type="entry name" value="Glyco_hydro_3_N"/>
</dbReference>
<feature type="active site" description="Proton donor/acceptor" evidence="10">
    <location>
        <position position="176"/>
    </location>
</feature>
<keyword evidence="7 10" id="KW-0326">Glycosidase</keyword>
<dbReference type="HAMAP" id="MF_00364">
    <property type="entry name" value="NagZ"/>
    <property type="match status" value="1"/>
</dbReference>
<evidence type="ECO:0000256" key="1">
    <source>
        <dbReference type="ARBA" id="ARBA00001231"/>
    </source>
</evidence>
<evidence type="ECO:0000256" key="3">
    <source>
        <dbReference type="ARBA" id="ARBA00022618"/>
    </source>
</evidence>
<dbReference type="SUPFAM" id="SSF51445">
    <property type="entry name" value="(Trans)glycosidases"/>
    <property type="match status" value="1"/>
</dbReference>
<keyword evidence="5 10" id="KW-0133">Cell shape</keyword>
<evidence type="ECO:0000256" key="10">
    <source>
        <dbReference type="HAMAP-Rule" id="MF_00364"/>
    </source>
</evidence>
<keyword evidence="9 10" id="KW-0961">Cell wall biogenesis/degradation</keyword>
<dbReference type="NCBIfam" id="NF003740">
    <property type="entry name" value="PRK05337.1"/>
    <property type="match status" value="1"/>
</dbReference>
<accession>A0ABQ6E2E7</accession>
<dbReference type="PROSITE" id="PS00775">
    <property type="entry name" value="GLYCOSYL_HYDROL_F3"/>
    <property type="match status" value="1"/>
</dbReference>
<feature type="binding site" evidence="10">
    <location>
        <begin position="163"/>
        <end position="164"/>
    </location>
    <ligand>
        <name>substrate</name>
    </ligand>
</feature>
<evidence type="ECO:0000313" key="12">
    <source>
        <dbReference type="EMBL" id="GLS91512.1"/>
    </source>
</evidence>
<evidence type="ECO:0000259" key="11">
    <source>
        <dbReference type="Pfam" id="PF00933"/>
    </source>
</evidence>
<reference evidence="13" key="1">
    <citation type="journal article" date="2019" name="Int. J. Syst. Evol. Microbiol.">
        <title>The Global Catalogue of Microorganisms (GCM) 10K type strain sequencing project: providing services to taxonomists for standard genome sequencing and annotation.</title>
        <authorList>
            <consortium name="The Broad Institute Genomics Platform"/>
            <consortium name="The Broad Institute Genome Sequencing Center for Infectious Disease"/>
            <person name="Wu L."/>
            <person name="Ma J."/>
        </authorList>
    </citation>
    <scope>NUCLEOTIDE SEQUENCE [LARGE SCALE GENOMIC DNA]</scope>
    <source>
        <strain evidence="13">NBRC 103166</strain>
    </source>
</reference>
<dbReference type="InterPro" id="IPR022956">
    <property type="entry name" value="Beta_hexosaminidase_bac"/>
</dbReference>
<keyword evidence="6 10" id="KW-0573">Peptidoglycan synthesis</keyword>
<dbReference type="Gene3D" id="3.20.20.300">
    <property type="entry name" value="Glycoside hydrolase, family 3, N-terminal domain"/>
    <property type="match status" value="1"/>
</dbReference>
<comment type="caution">
    <text evidence="12">The sequence shown here is derived from an EMBL/GenBank/DDBJ whole genome shotgun (WGS) entry which is preliminary data.</text>
</comment>
<feature type="binding site" evidence="10">
    <location>
        <position position="70"/>
    </location>
    <ligand>
        <name>substrate</name>
    </ligand>
</feature>
<comment type="subcellular location">
    <subcellularLocation>
        <location evidence="10">Cytoplasm</location>
    </subcellularLocation>
</comment>
<dbReference type="Proteomes" id="UP001157353">
    <property type="component" value="Unassembled WGS sequence"/>
</dbReference>
<dbReference type="EC" id="3.2.1.52" evidence="10"/>
<gene>
    <name evidence="10 12" type="primary">nagZ</name>
    <name evidence="12" type="ORF">GCM10007916_25810</name>
</gene>
<dbReference type="InterPro" id="IPR050226">
    <property type="entry name" value="NagZ_Beta-hexosaminidase"/>
</dbReference>
<sequence length="337" mass="37040">MRPVVLDVIGYELNAQEKEVLAHPLVAGVILFTRNFFDIQQLKELVGQIRLYARKEIIIAVDHEGGRVQRFREGFTLLPSAGALLQHSSVQEAKVLAYASGWIMSSELIACDIDFSFAPVLDINGISDVIGNRSFAPRPEQVTEIATAYLDAMQATGMASTGKHFPGHGSVKADSHVALPIDSRSMTDIFNQDIVPFKALIEQGALTAVMPSHVVYDQCDDQPAGFSTYWLQTILRQQLGFSGVIISDDLSMHGASFVGDHVSRAHNALDAGCDLILACNDSEAAISILDALNIPKIQDSRAVQQMRYQGNNVSLPLQKNPIWIENHQKLMQFAERI</sequence>
<proteinExistence type="inferred from homology"/>
<keyword evidence="8 10" id="KW-0131">Cell cycle</keyword>
<feature type="site" description="Important for catalytic activity" evidence="10">
    <location>
        <position position="174"/>
    </location>
</feature>
<keyword evidence="13" id="KW-1185">Reference proteome</keyword>
<feature type="binding site" evidence="10">
    <location>
        <position position="62"/>
    </location>
    <ligand>
        <name>substrate</name>
    </ligand>
</feature>
<evidence type="ECO:0000256" key="5">
    <source>
        <dbReference type="ARBA" id="ARBA00022960"/>
    </source>
</evidence>
<keyword evidence="4 10" id="KW-0378">Hydrolase</keyword>
<comment type="catalytic activity">
    <reaction evidence="1 10">
        <text>Hydrolysis of terminal non-reducing N-acetyl-D-hexosamine residues in N-acetyl-beta-D-hexosaminides.</text>
        <dbReference type="EC" id="3.2.1.52"/>
    </reaction>
</comment>
<dbReference type="InterPro" id="IPR017853">
    <property type="entry name" value="GH"/>
</dbReference>